<dbReference type="InterPro" id="IPR051051">
    <property type="entry name" value="E3_ubiq-ligase_TRIM/RNF"/>
</dbReference>
<protein>
    <recommendedName>
        <fullName evidence="5">RING-type domain-containing protein</fullName>
    </recommendedName>
</protein>
<dbReference type="STRING" id="1676925.ENSPKIP00000019309"/>
<dbReference type="PANTHER" id="PTHR25465:SF77">
    <property type="entry name" value="E3 UBIQUITIN_ISG15 LIGASE TRIM25"/>
    <property type="match status" value="1"/>
</dbReference>
<dbReference type="Proteomes" id="UP000261540">
    <property type="component" value="Unplaced"/>
</dbReference>
<dbReference type="InterPro" id="IPR001841">
    <property type="entry name" value="Znf_RING"/>
</dbReference>
<keyword evidence="2 4" id="KW-0863">Zinc-finger</keyword>
<dbReference type="InterPro" id="IPR017907">
    <property type="entry name" value="Znf_RING_CS"/>
</dbReference>
<dbReference type="SMART" id="SM00184">
    <property type="entry name" value="RING"/>
    <property type="match status" value="1"/>
</dbReference>
<proteinExistence type="predicted"/>
<dbReference type="InterPro" id="IPR027370">
    <property type="entry name" value="Znf-RING_euk"/>
</dbReference>
<accession>A0A3B3RLE6</accession>
<sequence>MYSLLSLEEELNCSICLSVFDNPVTTPCGHNFCQDCLDKTWQDNDQVALGFSCPQCRTHFYTKEDPHSYHSDEGAAVCTEGGCLSLGWILFNQILHLFE</sequence>
<name>A0A3B3RLE6_9TELE</name>
<keyword evidence="7" id="KW-1185">Reference proteome</keyword>
<dbReference type="Pfam" id="PF13445">
    <property type="entry name" value="zf-RING_UBOX"/>
    <property type="match status" value="1"/>
</dbReference>
<evidence type="ECO:0000256" key="1">
    <source>
        <dbReference type="ARBA" id="ARBA00022723"/>
    </source>
</evidence>
<organism evidence="6 7">
    <name type="scientific">Paramormyrops kingsleyae</name>
    <dbReference type="NCBI Taxonomy" id="1676925"/>
    <lineage>
        <taxon>Eukaryota</taxon>
        <taxon>Metazoa</taxon>
        <taxon>Chordata</taxon>
        <taxon>Craniata</taxon>
        <taxon>Vertebrata</taxon>
        <taxon>Euteleostomi</taxon>
        <taxon>Actinopterygii</taxon>
        <taxon>Neopterygii</taxon>
        <taxon>Teleostei</taxon>
        <taxon>Osteoglossocephala</taxon>
        <taxon>Osteoglossomorpha</taxon>
        <taxon>Osteoglossiformes</taxon>
        <taxon>Mormyridae</taxon>
        <taxon>Paramormyrops</taxon>
    </lineage>
</organism>
<reference evidence="6" key="1">
    <citation type="submission" date="2025-08" db="UniProtKB">
        <authorList>
            <consortium name="Ensembl"/>
        </authorList>
    </citation>
    <scope>IDENTIFICATION</scope>
</reference>
<dbReference type="PROSITE" id="PS00518">
    <property type="entry name" value="ZF_RING_1"/>
    <property type="match status" value="1"/>
</dbReference>
<keyword evidence="3" id="KW-0862">Zinc</keyword>
<evidence type="ECO:0000259" key="5">
    <source>
        <dbReference type="PROSITE" id="PS50089"/>
    </source>
</evidence>
<dbReference type="InterPro" id="IPR013083">
    <property type="entry name" value="Znf_RING/FYVE/PHD"/>
</dbReference>
<dbReference type="PANTHER" id="PTHR25465">
    <property type="entry name" value="B-BOX DOMAIN CONTAINING"/>
    <property type="match status" value="1"/>
</dbReference>
<dbReference type="SUPFAM" id="SSF57850">
    <property type="entry name" value="RING/U-box"/>
    <property type="match status" value="1"/>
</dbReference>
<evidence type="ECO:0000313" key="6">
    <source>
        <dbReference type="Ensembl" id="ENSPKIP00000019309.1"/>
    </source>
</evidence>
<dbReference type="GeneTree" id="ENSGT00940000164979"/>
<evidence type="ECO:0000256" key="4">
    <source>
        <dbReference type="PROSITE-ProRule" id="PRU00175"/>
    </source>
</evidence>
<reference evidence="6" key="2">
    <citation type="submission" date="2025-09" db="UniProtKB">
        <authorList>
            <consortium name="Ensembl"/>
        </authorList>
    </citation>
    <scope>IDENTIFICATION</scope>
</reference>
<evidence type="ECO:0000256" key="3">
    <source>
        <dbReference type="ARBA" id="ARBA00022833"/>
    </source>
</evidence>
<dbReference type="PROSITE" id="PS50089">
    <property type="entry name" value="ZF_RING_2"/>
    <property type="match status" value="1"/>
</dbReference>
<dbReference type="AlphaFoldDB" id="A0A3B3RLE6"/>
<keyword evidence="1" id="KW-0479">Metal-binding</keyword>
<dbReference type="GO" id="GO:0008270">
    <property type="term" value="F:zinc ion binding"/>
    <property type="evidence" value="ECO:0007669"/>
    <property type="project" value="UniProtKB-KW"/>
</dbReference>
<feature type="domain" description="RING-type" evidence="5">
    <location>
        <begin position="13"/>
        <end position="57"/>
    </location>
</feature>
<dbReference type="Gene3D" id="3.30.40.10">
    <property type="entry name" value="Zinc/RING finger domain, C3HC4 (zinc finger)"/>
    <property type="match status" value="1"/>
</dbReference>
<evidence type="ECO:0000256" key="2">
    <source>
        <dbReference type="ARBA" id="ARBA00022771"/>
    </source>
</evidence>
<dbReference type="Ensembl" id="ENSPKIT00000036156.1">
    <property type="protein sequence ID" value="ENSPKIP00000019309.1"/>
    <property type="gene ID" value="ENSPKIG00000004530.1"/>
</dbReference>
<evidence type="ECO:0000313" key="7">
    <source>
        <dbReference type="Proteomes" id="UP000261540"/>
    </source>
</evidence>